<feature type="domain" description="Calcineurin-like phosphoesterase" evidence="1">
    <location>
        <begin position="9"/>
        <end position="177"/>
    </location>
</feature>
<evidence type="ECO:0000313" key="3">
    <source>
        <dbReference type="Proteomes" id="UP001169066"/>
    </source>
</evidence>
<dbReference type="Gene3D" id="3.60.21.10">
    <property type="match status" value="1"/>
</dbReference>
<dbReference type="EMBL" id="JAQIBC010000002">
    <property type="protein sequence ID" value="MDM5263593.1"/>
    <property type="molecule type" value="Genomic_DNA"/>
</dbReference>
<comment type="caution">
    <text evidence="2">The sequence shown here is derived from an EMBL/GenBank/DDBJ whole genome shotgun (WGS) entry which is preliminary data.</text>
</comment>
<dbReference type="PANTHER" id="PTHR42850">
    <property type="entry name" value="METALLOPHOSPHOESTERASE"/>
    <property type="match status" value="1"/>
</dbReference>
<dbReference type="InterPro" id="IPR004843">
    <property type="entry name" value="Calcineurin-like_PHP"/>
</dbReference>
<dbReference type="InterPro" id="IPR029052">
    <property type="entry name" value="Metallo-depent_PP-like"/>
</dbReference>
<dbReference type="Proteomes" id="UP001169066">
    <property type="component" value="Unassembled WGS sequence"/>
</dbReference>
<sequence>MDDLKIENIYVVGDVHGCFYTLQNLIARLPRGAELIFVGDLCDKGNFSKDVIDFVIEKGYACVKGNHEHLMDTYLEDAIFHNKHGPWSSDKRYGGMVTLESYQGDHTKILSHLEWIRTLPMYIQIDRYFITHGFALPFYEHRNNPVYYNDYLLNRYEDGMKIKNEEVINIFGHCVFDEVISEENFYGIDTGCSYGKKLTAIQLGTMQTYQETMDPRDSEYSIKELKLAHIDLPQDEHTISNLRMHIDALFTDFDLVSTEVAEYIVKRFGDVGKQEIENMLEKKQLFVKQAKKILGNH</sequence>
<dbReference type="InterPro" id="IPR050126">
    <property type="entry name" value="Ap4A_hydrolase"/>
</dbReference>
<dbReference type="Pfam" id="PF00149">
    <property type="entry name" value="Metallophos"/>
    <property type="match status" value="1"/>
</dbReference>
<gene>
    <name evidence="2" type="ORF">PF327_05220</name>
</gene>
<organism evidence="2 3">
    <name type="scientific">Sulfurovum xiamenensis</name>
    <dbReference type="NCBI Taxonomy" id="3019066"/>
    <lineage>
        <taxon>Bacteria</taxon>
        <taxon>Pseudomonadati</taxon>
        <taxon>Campylobacterota</taxon>
        <taxon>Epsilonproteobacteria</taxon>
        <taxon>Campylobacterales</taxon>
        <taxon>Sulfurovaceae</taxon>
        <taxon>Sulfurovum</taxon>
    </lineage>
</organism>
<dbReference type="SUPFAM" id="SSF56300">
    <property type="entry name" value="Metallo-dependent phosphatases"/>
    <property type="match status" value="1"/>
</dbReference>
<dbReference type="RefSeq" id="WP_289401582.1">
    <property type="nucleotide sequence ID" value="NZ_JAQIBC010000002.1"/>
</dbReference>
<accession>A0ABT7QR68</accession>
<name>A0ABT7QR68_9BACT</name>
<reference evidence="2" key="1">
    <citation type="submission" date="2023-01" db="EMBL/GenBank/DDBJ databases">
        <title>Sulfurovum sp. XTW-4 genome assembly.</title>
        <authorList>
            <person name="Wang J."/>
        </authorList>
    </citation>
    <scope>NUCLEOTIDE SEQUENCE</scope>
    <source>
        <strain evidence="2">XTW-4</strain>
    </source>
</reference>
<evidence type="ECO:0000313" key="2">
    <source>
        <dbReference type="EMBL" id="MDM5263593.1"/>
    </source>
</evidence>
<keyword evidence="3" id="KW-1185">Reference proteome</keyword>
<evidence type="ECO:0000259" key="1">
    <source>
        <dbReference type="Pfam" id="PF00149"/>
    </source>
</evidence>
<proteinExistence type="predicted"/>
<protein>
    <submittedName>
        <fullName evidence="2">Metallophosphoesterase</fullName>
    </submittedName>
</protein>
<dbReference type="PANTHER" id="PTHR42850:SF4">
    <property type="entry name" value="ZINC-DEPENDENT ENDOPOLYPHOSPHATASE"/>
    <property type="match status" value="1"/>
</dbReference>